<evidence type="ECO:0000313" key="2">
    <source>
        <dbReference type="EMBL" id="QKX52087.1"/>
    </source>
</evidence>
<keyword evidence="1" id="KW-1133">Transmembrane helix</keyword>
<keyword evidence="1" id="KW-0472">Membrane</keyword>
<gene>
    <name evidence="2" type="ORF">HF394_16730</name>
</gene>
<dbReference type="Proteomes" id="UP000509222">
    <property type="component" value="Chromosome"/>
</dbReference>
<dbReference type="EMBL" id="CP051177">
    <property type="protein sequence ID" value="QKX52087.1"/>
    <property type="molecule type" value="Genomic_DNA"/>
</dbReference>
<feature type="transmembrane region" description="Helical" evidence="1">
    <location>
        <begin position="7"/>
        <end position="25"/>
    </location>
</feature>
<reference evidence="2 3" key="1">
    <citation type="submission" date="2020-04" db="EMBL/GenBank/DDBJ databases">
        <authorList>
            <person name="Pajer P."/>
            <person name="Broz P."/>
        </authorList>
    </citation>
    <scope>NUCLEOTIDE SEQUENCE [LARGE SCALE GENOMIC DNA]</scope>
    <source>
        <strain evidence="3">NRL-ATB46093</strain>
    </source>
</reference>
<accession>A0A7H8QDR0</accession>
<reference evidence="3" key="2">
    <citation type="submission" date="2020-06" db="EMBL/GenBank/DDBJ databases">
        <title>Isolation of Planomicrobium glaciei.</title>
        <authorList>
            <person name="Malisova L."/>
            <person name="Safrankova R."/>
            <person name="Jakubu V."/>
            <person name="Spanelova P."/>
        </authorList>
    </citation>
    <scope>NUCLEOTIDE SEQUENCE [LARGE SCALE GENOMIC DNA]</scope>
    <source>
        <strain evidence="3">NRL-ATB46093</strain>
    </source>
</reference>
<organism evidence="2 3">
    <name type="scientific">Planococcus glaciei</name>
    <dbReference type="NCBI Taxonomy" id="459472"/>
    <lineage>
        <taxon>Bacteria</taxon>
        <taxon>Bacillati</taxon>
        <taxon>Bacillota</taxon>
        <taxon>Bacilli</taxon>
        <taxon>Bacillales</taxon>
        <taxon>Caryophanaceae</taxon>
        <taxon>Planococcus</taxon>
    </lineage>
</organism>
<name>A0A7H8QDR0_9BACL</name>
<evidence type="ECO:0000256" key="1">
    <source>
        <dbReference type="SAM" id="Phobius"/>
    </source>
</evidence>
<sequence>MKTSTILLIILGFMHVLTLINILLFEGMFDDIVFFFNTAIFFFAFAFYTKRQGNAKKSADSLKD</sequence>
<dbReference type="AlphaFoldDB" id="A0A7H8QDR0"/>
<keyword evidence="1" id="KW-0812">Transmembrane</keyword>
<dbReference type="RefSeq" id="WP_036808429.1">
    <property type="nucleotide sequence ID" value="NZ_CP051177.1"/>
</dbReference>
<proteinExistence type="predicted"/>
<feature type="transmembrane region" description="Helical" evidence="1">
    <location>
        <begin position="31"/>
        <end position="48"/>
    </location>
</feature>
<protein>
    <submittedName>
        <fullName evidence="2">Uncharacterized protein</fullName>
    </submittedName>
</protein>
<evidence type="ECO:0000313" key="3">
    <source>
        <dbReference type="Proteomes" id="UP000509222"/>
    </source>
</evidence>
<keyword evidence="3" id="KW-1185">Reference proteome</keyword>